<protein>
    <submittedName>
        <fullName evidence="2">Uncharacterized conserved protein YdaU, DUF1376 family</fullName>
    </submittedName>
</protein>
<dbReference type="RefSeq" id="WP_283428072.1">
    <property type="nucleotide sequence ID" value="NZ_FXTY01000017.1"/>
</dbReference>
<evidence type="ECO:0000313" key="2">
    <source>
        <dbReference type="EMBL" id="SMP36535.1"/>
    </source>
</evidence>
<organism evidence="2 3">
    <name type="scientific">Shimia sagamensis</name>
    <dbReference type="NCBI Taxonomy" id="1566352"/>
    <lineage>
        <taxon>Bacteria</taxon>
        <taxon>Pseudomonadati</taxon>
        <taxon>Pseudomonadota</taxon>
        <taxon>Alphaproteobacteria</taxon>
        <taxon>Rhodobacterales</taxon>
        <taxon>Roseobacteraceae</taxon>
    </lineage>
</organism>
<evidence type="ECO:0000256" key="1">
    <source>
        <dbReference type="SAM" id="MobiDB-lite"/>
    </source>
</evidence>
<dbReference type="Proteomes" id="UP001157961">
    <property type="component" value="Unassembled WGS sequence"/>
</dbReference>
<keyword evidence="3" id="KW-1185">Reference proteome</keyword>
<accession>A0ABY1PL98</accession>
<feature type="compositionally biased region" description="Basic and acidic residues" evidence="1">
    <location>
        <begin position="139"/>
        <end position="151"/>
    </location>
</feature>
<evidence type="ECO:0000313" key="3">
    <source>
        <dbReference type="Proteomes" id="UP001157961"/>
    </source>
</evidence>
<feature type="region of interest" description="Disordered" evidence="1">
    <location>
        <begin position="105"/>
        <end position="161"/>
    </location>
</feature>
<feature type="region of interest" description="Disordered" evidence="1">
    <location>
        <begin position="256"/>
        <end position="290"/>
    </location>
</feature>
<name>A0ABY1PL98_9RHOB</name>
<comment type="caution">
    <text evidence="2">The sequence shown here is derived from an EMBL/GenBank/DDBJ whole genome shotgun (WGS) entry which is preliminary data.</text>
</comment>
<proteinExistence type="predicted"/>
<feature type="compositionally biased region" description="Polar residues" evidence="1">
    <location>
        <begin position="152"/>
        <end position="161"/>
    </location>
</feature>
<reference evidence="2 3" key="1">
    <citation type="submission" date="2017-05" db="EMBL/GenBank/DDBJ databases">
        <authorList>
            <person name="Varghese N."/>
            <person name="Submissions S."/>
        </authorList>
    </citation>
    <scope>NUCLEOTIDE SEQUENCE [LARGE SCALE GENOMIC DNA]</scope>
    <source>
        <strain evidence="2 3">DSM 29734</strain>
    </source>
</reference>
<dbReference type="Pfam" id="PF07120">
    <property type="entry name" value="DUF1376"/>
    <property type="match status" value="1"/>
</dbReference>
<gene>
    <name evidence="2" type="ORF">SAMN06265373_11713</name>
</gene>
<feature type="compositionally biased region" description="Polar residues" evidence="1">
    <location>
        <begin position="258"/>
        <end position="269"/>
    </location>
</feature>
<sequence length="290" mass="32042">MALGGKMSLPYFPLYADDFEADTAHLTLAEDGAYNRLLRLCWRSPGCKIPADEDWVFRKLRARTNEEKETVRIVLDEFFATRSGKIFNNRLLEIWKDSKIKHQRRVVAGSKGGRSKSLKTKEPKASKTTSNAAAMPKQPEPEPEPKIREDTSVSSLSSGNDAQPVGEIASAVFDYNEAAAACGWPRVQKISAARRSSLAARLNEAGGIVGWRAALAKARASPLCNGENDRGWIVNFDFLIRQSSFAKLIEGNYDQRSRSNFKTPNTDPTSDAIAIAARSRRPSGPDRVRG</sequence>
<dbReference type="InterPro" id="IPR010781">
    <property type="entry name" value="DUF1376"/>
</dbReference>
<dbReference type="EMBL" id="FXTY01000017">
    <property type="protein sequence ID" value="SMP36535.1"/>
    <property type="molecule type" value="Genomic_DNA"/>
</dbReference>